<dbReference type="OrthoDB" id="6395433at2759"/>
<dbReference type="SUPFAM" id="SSF56436">
    <property type="entry name" value="C-type lectin-like"/>
    <property type="match status" value="1"/>
</dbReference>
<organism evidence="2 3">
    <name type="scientific">Hyalella azteca</name>
    <name type="common">Amphipod</name>
    <dbReference type="NCBI Taxonomy" id="294128"/>
    <lineage>
        <taxon>Eukaryota</taxon>
        <taxon>Metazoa</taxon>
        <taxon>Ecdysozoa</taxon>
        <taxon>Arthropoda</taxon>
        <taxon>Crustacea</taxon>
        <taxon>Multicrustacea</taxon>
        <taxon>Malacostraca</taxon>
        <taxon>Eumalacostraca</taxon>
        <taxon>Peracarida</taxon>
        <taxon>Amphipoda</taxon>
        <taxon>Senticaudata</taxon>
        <taxon>Talitrida</taxon>
        <taxon>Talitroidea</taxon>
        <taxon>Hyalellidae</taxon>
        <taxon>Hyalella</taxon>
    </lineage>
</organism>
<evidence type="ECO:0000256" key="1">
    <source>
        <dbReference type="SAM" id="SignalP"/>
    </source>
</evidence>
<dbReference type="GeneID" id="125177741"/>
<dbReference type="InterPro" id="IPR016187">
    <property type="entry name" value="CTDL_fold"/>
</dbReference>
<dbReference type="AlphaFoldDB" id="A0A979FGZ7"/>
<name>A0A979FGZ7_HYAAZ</name>
<protein>
    <submittedName>
        <fullName evidence="3">Uncharacterized protein LOC125177741</fullName>
    </submittedName>
</protein>
<dbReference type="InterPro" id="IPR016186">
    <property type="entry name" value="C-type_lectin-like/link_sf"/>
</dbReference>
<evidence type="ECO:0000313" key="2">
    <source>
        <dbReference type="Proteomes" id="UP000694843"/>
    </source>
</evidence>
<feature type="chain" id="PRO_5038054007" evidence="1">
    <location>
        <begin position="23"/>
        <end position="223"/>
    </location>
</feature>
<keyword evidence="1" id="KW-0732">Signal</keyword>
<dbReference type="KEGG" id="hazt:125177741"/>
<evidence type="ECO:0000313" key="3">
    <source>
        <dbReference type="RefSeq" id="XP_047736027.1"/>
    </source>
</evidence>
<dbReference type="Gene3D" id="3.10.100.10">
    <property type="entry name" value="Mannose-Binding Protein A, subunit A"/>
    <property type="match status" value="1"/>
</dbReference>
<dbReference type="RefSeq" id="XP_047736027.1">
    <property type="nucleotide sequence ID" value="XM_047880071.1"/>
</dbReference>
<proteinExistence type="predicted"/>
<gene>
    <name evidence="3" type="primary">LOC125177741</name>
</gene>
<keyword evidence="2" id="KW-1185">Reference proteome</keyword>
<dbReference type="Proteomes" id="UP000694843">
    <property type="component" value="Unplaced"/>
</dbReference>
<feature type="signal peptide" evidence="1">
    <location>
        <begin position="1"/>
        <end position="22"/>
    </location>
</feature>
<accession>A0A979FGZ7</accession>
<sequence>MGRMSWAAIFLSSAAMLTVITANSVLPAAYLIRTMEKTSVVVRDVQINENASYHLSQAASECACRGRCFVDSRCIAHSYNASGACALSDKLGQTSESSGATYHYSEQFEQQPDGVFYNKALPLTYTACVARCSHPGMRIPAAKTRATFDYLKSDPNIWVGLNKGDDGVFRWSDGSELDLTMTSPPVENEYTNIFVIWYGGFDDTYSDHTATCTCQGVFVNVQA</sequence>
<reference evidence="3" key="1">
    <citation type="submission" date="2025-08" db="UniProtKB">
        <authorList>
            <consortium name="RefSeq"/>
        </authorList>
    </citation>
    <scope>IDENTIFICATION</scope>
    <source>
        <tissue evidence="3">Whole organism</tissue>
    </source>
</reference>